<evidence type="ECO:0000313" key="1">
    <source>
        <dbReference type="EMBL" id="KAI0058463.1"/>
    </source>
</evidence>
<proteinExistence type="predicted"/>
<reference evidence="1" key="1">
    <citation type="submission" date="2021-03" db="EMBL/GenBank/DDBJ databases">
        <authorList>
            <consortium name="DOE Joint Genome Institute"/>
            <person name="Ahrendt S."/>
            <person name="Looney B.P."/>
            <person name="Miyauchi S."/>
            <person name="Morin E."/>
            <person name="Drula E."/>
            <person name="Courty P.E."/>
            <person name="Chicoki N."/>
            <person name="Fauchery L."/>
            <person name="Kohler A."/>
            <person name="Kuo A."/>
            <person name="Labutti K."/>
            <person name="Pangilinan J."/>
            <person name="Lipzen A."/>
            <person name="Riley R."/>
            <person name="Andreopoulos W."/>
            <person name="He G."/>
            <person name="Johnson J."/>
            <person name="Barry K.W."/>
            <person name="Grigoriev I.V."/>
            <person name="Nagy L."/>
            <person name="Hibbett D."/>
            <person name="Henrissat B."/>
            <person name="Matheny P.B."/>
            <person name="Labbe J."/>
            <person name="Martin F."/>
        </authorList>
    </citation>
    <scope>NUCLEOTIDE SEQUENCE</scope>
    <source>
        <strain evidence="1">HHB10654</strain>
    </source>
</reference>
<comment type="caution">
    <text evidence="1">The sequence shown here is derived from an EMBL/GenBank/DDBJ whole genome shotgun (WGS) entry which is preliminary data.</text>
</comment>
<gene>
    <name evidence="1" type="ORF">BV25DRAFT_1919342</name>
</gene>
<keyword evidence="2" id="KW-1185">Reference proteome</keyword>
<dbReference type="EMBL" id="MU277235">
    <property type="protein sequence ID" value="KAI0058463.1"/>
    <property type="molecule type" value="Genomic_DNA"/>
</dbReference>
<protein>
    <submittedName>
        <fullName evidence="1">Uncharacterized protein</fullName>
    </submittedName>
</protein>
<accession>A0ACB8SRJ3</accession>
<dbReference type="Proteomes" id="UP000814140">
    <property type="component" value="Unassembled WGS sequence"/>
</dbReference>
<reference evidence="1" key="2">
    <citation type="journal article" date="2022" name="New Phytol.">
        <title>Evolutionary transition to the ectomycorrhizal habit in the genomes of a hyperdiverse lineage of mushroom-forming fungi.</title>
        <authorList>
            <person name="Looney B."/>
            <person name="Miyauchi S."/>
            <person name="Morin E."/>
            <person name="Drula E."/>
            <person name="Courty P.E."/>
            <person name="Kohler A."/>
            <person name="Kuo A."/>
            <person name="LaButti K."/>
            <person name="Pangilinan J."/>
            <person name="Lipzen A."/>
            <person name="Riley R."/>
            <person name="Andreopoulos W."/>
            <person name="He G."/>
            <person name="Johnson J."/>
            <person name="Nolan M."/>
            <person name="Tritt A."/>
            <person name="Barry K.W."/>
            <person name="Grigoriev I.V."/>
            <person name="Nagy L.G."/>
            <person name="Hibbett D."/>
            <person name="Henrissat B."/>
            <person name="Matheny P.B."/>
            <person name="Labbe J."/>
            <person name="Martin F.M."/>
        </authorList>
    </citation>
    <scope>NUCLEOTIDE SEQUENCE</scope>
    <source>
        <strain evidence="1">HHB10654</strain>
    </source>
</reference>
<name>A0ACB8SRJ3_9AGAM</name>
<sequence length="277" mass="31238">MPFTPTRTKAEYAPLTGSPTDGVNDDLNEQAEHYRATCGEGHASWKIYASCFIIACLSFFNLSLLPFTLTTTRLTDEQLAILPYPRPAFGSRPRSQSRPEDACLPLRVAREHRTLEPKAQERSLWVEEYRRHFCRGLQRHAIPCPANRNRCLCGHLVLGPPVEGRRSVDLETKGDVSQIEVWSVIAPNPVTGATPGSPASAIDFDTLSWNTRPIQSEFLGTLDLTARPNSTTVEFACPEEEILTIELRCLRVACHVRFQQVHFFPKLGFELVRRQIH</sequence>
<organism evidence="1 2">
    <name type="scientific">Artomyces pyxidatus</name>
    <dbReference type="NCBI Taxonomy" id="48021"/>
    <lineage>
        <taxon>Eukaryota</taxon>
        <taxon>Fungi</taxon>
        <taxon>Dikarya</taxon>
        <taxon>Basidiomycota</taxon>
        <taxon>Agaricomycotina</taxon>
        <taxon>Agaricomycetes</taxon>
        <taxon>Russulales</taxon>
        <taxon>Auriscalpiaceae</taxon>
        <taxon>Artomyces</taxon>
    </lineage>
</organism>
<evidence type="ECO:0000313" key="2">
    <source>
        <dbReference type="Proteomes" id="UP000814140"/>
    </source>
</evidence>